<organism evidence="3 4">
    <name type="scientific">Polaromonas vacuolata</name>
    <dbReference type="NCBI Taxonomy" id="37448"/>
    <lineage>
        <taxon>Bacteria</taxon>
        <taxon>Pseudomonadati</taxon>
        <taxon>Pseudomonadota</taxon>
        <taxon>Betaproteobacteria</taxon>
        <taxon>Burkholderiales</taxon>
        <taxon>Comamonadaceae</taxon>
        <taxon>Polaromonas</taxon>
    </lineage>
</organism>
<evidence type="ECO:0000256" key="1">
    <source>
        <dbReference type="SAM" id="SignalP"/>
    </source>
</evidence>
<feature type="signal peptide" evidence="1">
    <location>
        <begin position="1"/>
        <end position="29"/>
    </location>
</feature>
<protein>
    <recommendedName>
        <fullName evidence="2">DUF2147 domain-containing protein</fullName>
    </recommendedName>
</protein>
<dbReference type="PANTHER" id="PTHR36919:SF3">
    <property type="entry name" value="BLL5882 PROTEIN"/>
    <property type="match status" value="1"/>
</dbReference>
<feature type="domain" description="DUF2147" evidence="2">
    <location>
        <begin position="35"/>
        <end position="152"/>
    </location>
</feature>
<dbReference type="InterPro" id="IPR019223">
    <property type="entry name" value="DUF2147"/>
</dbReference>
<proteinExistence type="predicted"/>
<dbReference type="Gene3D" id="2.40.128.520">
    <property type="match status" value="1"/>
</dbReference>
<gene>
    <name evidence="3" type="ORF">HC248_03240</name>
</gene>
<accession>A0A6H2HDG0</accession>
<dbReference type="Proteomes" id="UP000502041">
    <property type="component" value="Chromosome"/>
</dbReference>
<evidence type="ECO:0000259" key="2">
    <source>
        <dbReference type="Pfam" id="PF09917"/>
    </source>
</evidence>
<keyword evidence="1" id="KW-0732">Signal</keyword>
<dbReference type="AlphaFoldDB" id="A0A6H2HDG0"/>
<dbReference type="PANTHER" id="PTHR36919">
    <property type="entry name" value="BLR1215 PROTEIN"/>
    <property type="match status" value="1"/>
</dbReference>
<evidence type="ECO:0000313" key="3">
    <source>
        <dbReference type="EMBL" id="QJC57908.1"/>
    </source>
</evidence>
<evidence type="ECO:0000313" key="4">
    <source>
        <dbReference type="Proteomes" id="UP000502041"/>
    </source>
</evidence>
<feature type="chain" id="PRO_5026344476" description="DUF2147 domain-containing protein" evidence="1">
    <location>
        <begin position="30"/>
        <end position="154"/>
    </location>
</feature>
<dbReference type="EMBL" id="CP051461">
    <property type="protein sequence ID" value="QJC57908.1"/>
    <property type="molecule type" value="Genomic_DNA"/>
</dbReference>
<keyword evidence="4" id="KW-1185">Reference proteome</keyword>
<name>A0A6H2HDG0_9BURK</name>
<dbReference type="KEGG" id="pvac:HC248_03240"/>
<dbReference type="Pfam" id="PF09917">
    <property type="entry name" value="DUF2147"/>
    <property type="match status" value="1"/>
</dbReference>
<reference evidence="3 4" key="1">
    <citation type="submission" date="2020-04" db="EMBL/GenBank/DDBJ databases">
        <title>Complete genome of a Psychrophilic, Marine, Gas Vacuolate Bacterium Polaromonas vacuolata KCTC 22033T.</title>
        <authorList>
            <person name="Hwang K."/>
            <person name="Kim K.M."/>
        </authorList>
    </citation>
    <scope>NUCLEOTIDE SEQUENCE [LARGE SCALE GENOMIC DNA]</scope>
    <source>
        <strain evidence="3 4">KCTC 22033</strain>
    </source>
</reference>
<sequence length="154" mass="16596">MGDQLFGSNTMMRSLLASALSLACVSAMAQMSPVGLWQTINDETGKPQSEVTLTEAGGIISGTVTKSLVPSKEPNCVKCTDERKDKPKLGMEIIRGAKKSETQDVWVDGNILDPNNGTIYKLKMTPIEGGSKLEVRGFIGIALLGRTQTWVRIP</sequence>